<dbReference type="PROSITE" id="PS50111">
    <property type="entry name" value="CHEMOTAXIS_TRANSDUC_2"/>
    <property type="match status" value="1"/>
</dbReference>
<evidence type="ECO:0000256" key="1">
    <source>
        <dbReference type="ARBA" id="ARBA00023224"/>
    </source>
</evidence>
<dbReference type="NCBIfam" id="TIGR00229">
    <property type="entry name" value="sensory_box"/>
    <property type="match status" value="3"/>
</dbReference>
<dbReference type="SUPFAM" id="SSF58104">
    <property type="entry name" value="Methyl-accepting chemotaxis protein (MCP) signaling domain"/>
    <property type="match status" value="1"/>
</dbReference>
<dbReference type="EMBL" id="FOFP01000004">
    <property type="protein sequence ID" value="SEQ21003.1"/>
    <property type="molecule type" value="Genomic_DNA"/>
</dbReference>
<dbReference type="InterPro" id="IPR000700">
    <property type="entry name" value="PAS-assoc_C"/>
</dbReference>
<comment type="caution">
    <text evidence="6">The sequence shown here is derived from an EMBL/GenBank/DDBJ whole genome shotgun (WGS) entry which is preliminary data.</text>
</comment>
<dbReference type="CDD" id="cd00130">
    <property type="entry name" value="PAS"/>
    <property type="match status" value="3"/>
</dbReference>
<dbReference type="SMART" id="SM00283">
    <property type="entry name" value="MA"/>
    <property type="match status" value="1"/>
</dbReference>
<protein>
    <submittedName>
        <fullName evidence="6">Methyl-accepting chemotaxis sensory transducer with Pas/Pac sensor</fullName>
    </submittedName>
</protein>
<dbReference type="Pfam" id="PF13426">
    <property type="entry name" value="PAS_9"/>
    <property type="match status" value="3"/>
</dbReference>
<dbReference type="PRINTS" id="PR00260">
    <property type="entry name" value="CHEMTRNSDUCR"/>
</dbReference>
<feature type="domain" description="Methyl-accepting transducer" evidence="3">
    <location>
        <begin position="495"/>
        <end position="589"/>
    </location>
</feature>
<dbReference type="PANTHER" id="PTHR24422">
    <property type="entry name" value="CHEMOTAXIS PROTEIN METHYLTRANSFERASE"/>
    <property type="match status" value="1"/>
</dbReference>
<dbReference type="InterPro" id="IPR013655">
    <property type="entry name" value="PAS_fold_3"/>
</dbReference>
<dbReference type="InterPro" id="IPR050903">
    <property type="entry name" value="Bact_Chemotaxis_MeTrfase"/>
</dbReference>
<reference evidence="6 7" key="1">
    <citation type="submission" date="2016-10" db="EMBL/GenBank/DDBJ databases">
        <authorList>
            <person name="Varghese N."/>
            <person name="Submissions S."/>
        </authorList>
    </citation>
    <scope>NUCLEOTIDE SEQUENCE [LARGE SCALE GENOMIC DNA]</scope>
    <source>
        <strain evidence="6 7">CIP 109853</strain>
    </source>
</reference>
<dbReference type="SUPFAM" id="SSF55785">
    <property type="entry name" value="PYP-like sensor domain (PAS domain)"/>
    <property type="match status" value="4"/>
</dbReference>
<evidence type="ECO:0000313" key="7">
    <source>
        <dbReference type="Proteomes" id="UP000198512"/>
    </source>
</evidence>
<organism evidence="6 7">
    <name type="scientific">Pseudomonas cuatrocienegasensis</name>
    <dbReference type="NCBI Taxonomy" id="543360"/>
    <lineage>
        <taxon>Bacteria</taxon>
        <taxon>Pseudomonadati</taxon>
        <taxon>Pseudomonadota</taxon>
        <taxon>Gammaproteobacteria</taxon>
        <taxon>Pseudomonadales</taxon>
        <taxon>Pseudomonadaceae</taxon>
        <taxon>Pseudomonas</taxon>
    </lineage>
</organism>
<dbReference type="PROSITE" id="PS50113">
    <property type="entry name" value="PAC"/>
    <property type="match status" value="3"/>
</dbReference>
<dbReference type="RefSeq" id="WP_069517737.1">
    <property type="nucleotide sequence ID" value="NZ_FOFP01000004.1"/>
</dbReference>
<sequence>MALFNLFSDQGAVITAIDKSQAVIEFNTDGTILTANSIFLGLMGYGLDEIKGKHHRLFVEDGERTSAEYERFWQSLRDGKAQIAEFKRITKSGKDVWVHASYTPVVGRGGKVTRIIKFATDITEQKNRTADSEGQIQAIGRSQAVIEFDPQGIILTANDNFLKVVGYSLAEVQGKHHRLFVRPEYNDSLEYKQFWECLRAGTFQAGEFLRVGKQGKMVWLQATYNPIFSADGKLMKIVKFASDISDQVRQRHEFELMSLVTNETDNSIVITDAEGLVVFVNRGFTALSGYTFEEVRGKKPGHLLQGPHTSKETVELIRQKIHNREPFYNEILNYDRNKNPYWISLAINPVFNAQRQLTNFISIQANITETKERSLEFTKRFEAIGVNNAVAEWSLGGRLTSANTFIIKHLHHRNEEELLAKARNLREVVGEEIFARVVKGEQVVGEFTIFDSQNNPCWFNCTLCPITDSEGRVRNIVTYGVDISSKIEAARVTDQEMTQVITSSDKISEIISVINNISSQTNLLALNAAIEAARAGEAGRGFAVVADEVRSLATRSAESAHQIQKLVSETGERVKRLADSLRRLSGPSA</sequence>
<dbReference type="InterPro" id="IPR035965">
    <property type="entry name" value="PAS-like_dom_sf"/>
</dbReference>
<dbReference type="Pfam" id="PF08447">
    <property type="entry name" value="PAS_3"/>
    <property type="match status" value="1"/>
</dbReference>
<proteinExistence type="predicted"/>
<dbReference type="SMART" id="SM00091">
    <property type="entry name" value="PAS"/>
    <property type="match status" value="4"/>
</dbReference>
<dbReference type="Proteomes" id="UP000198512">
    <property type="component" value="Unassembled WGS sequence"/>
</dbReference>
<feature type="domain" description="PAC" evidence="5">
    <location>
        <begin position="82"/>
        <end position="134"/>
    </location>
</feature>
<dbReference type="PROSITE" id="PS50112">
    <property type="entry name" value="PAS"/>
    <property type="match status" value="2"/>
</dbReference>
<name>A0ABY1B8C7_9PSED</name>
<dbReference type="InterPro" id="IPR004090">
    <property type="entry name" value="Chemotax_Me-accpt_rcpt"/>
</dbReference>
<dbReference type="SMART" id="SM00086">
    <property type="entry name" value="PAC"/>
    <property type="match status" value="3"/>
</dbReference>
<feature type="domain" description="PAS" evidence="4">
    <location>
        <begin position="253"/>
        <end position="324"/>
    </location>
</feature>
<evidence type="ECO:0000256" key="2">
    <source>
        <dbReference type="PROSITE-ProRule" id="PRU00284"/>
    </source>
</evidence>
<dbReference type="InterPro" id="IPR000014">
    <property type="entry name" value="PAS"/>
</dbReference>
<keyword evidence="1 2" id="KW-0807">Transducer</keyword>
<feature type="domain" description="PAC" evidence="5">
    <location>
        <begin position="325"/>
        <end position="379"/>
    </location>
</feature>
<evidence type="ECO:0000259" key="5">
    <source>
        <dbReference type="PROSITE" id="PS50113"/>
    </source>
</evidence>
<evidence type="ECO:0000259" key="4">
    <source>
        <dbReference type="PROSITE" id="PS50112"/>
    </source>
</evidence>
<dbReference type="InterPro" id="IPR004089">
    <property type="entry name" value="MCPsignal_dom"/>
</dbReference>
<keyword evidence="7" id="KW-1185">Reference proteome</keyword>
<dbReference type="Pfam" id="PF00015">
    <property type="entry name" value="MCPsignal"/>
    <property type="match status" value="1"/>
</dbReference>
<evidence type="ECO:0000313" key="6">
    <source>
        <dbReference type="EMBL" id="SEQ21003.1"/>
    </source>
</evidence>
<evidence type="ECO:0000259" key="3">
    <source>
        <dbReference type="PROSITE" id="PS50111"/>
    </source>
</evidence>
<dbReference type="Gene3D" id="6.10.250.3200">
    <property type="match status" value="1"/>
</dbReference>
<feature type="domain" description="PAC" evidence="5">
    <location>
        <begin position="204"/>
        <end position="256"/>
    </location>
</feature>
<dbReference type="PANTHER" id="PTHR24422:SF10">
    <property type="entry name" value="CHEMOTAXIS PROTEIN METHYLTRANSFERASE 2"/>
    <property type="match status" value="1"/>
</dbReference>
<gene>
    <name evidence="6" type="ORF">SAMN05216600_10495</name>
</gene>
<dbReference type="InterPro" id="IPR001610">
    <property type="entry name" value="PAC"/>
</dbReference>
<accession>A0ABY1B8C7</accession>
<dbReference type="Gene3D" id="3.30.450.20">
    <property type="entry name" value="PAS domain"/>
    <property type="match status" value="4"/>
</dbReference>
<feature type="domain" description="PAS" evidence="4">
    <location>
        <begin position="145"/>
        <end position="201"/>
    </location>
</feature>